<dbReference type="Proteomes" id="UP000316238">
    <property type="component" value="Unassembled WGS sequence"/>
</dbReference>
<keyword evidence="4" id="KW-1185">Reference proteome</keyword>
<dbReference type="SMART" id="SM00966">
    <property type="entry name" value="SpoVT_AbrB"/>
    <property type="match status" value="1"/>
</dbReference>
<evidence type="ECO:0000259" key="2">
    <source>
        <dbReference type="PROSITE" id="PS51740"/>
    </source>
</evidence>
<keyword evidence="1" id="KW-0238">DNA-binding</keyword>
<evidence type="ECO:0000256" key="1">
    <source>
        <dbReference type="PROSITE-ProRule" id="PRU01076"/>
    </source>
</evidence>
<dbReference type="EMBL" id="NQJD01000022">
    <property type="protein sequence ID" value="TAA74583.1"/>
    <property type="molecule type" value="Genomic_DNA"/>
</dbReference>
<gene>
    <name evidence="3" type="ORF">CDV28_12220</name>
</gene>
<sequence length="89" mass="9735">MPELATTKMSSKGQVIIPEEIRKRLNLKSGTQFVIVADKDVVVLKNITPPSMDEFDTLIAQARAAGKESGLKKKDIQEAIIKARGTAKK</sequence>
<dbReference type="SUPFAM" id="SSF89447">
    <property type="entry name" value="AbrB/MazE/MraZ-like"/>
    <property type="match status" value="1"/>
</dbReference>
<dbReference type="InterPro" id="IPR007159">
    <property type="entry name" value="SpoVT-AbrB_dom"/>
</dbReference>
<dbReference type="NCBIfam" id="TIGR01439">
    <property type="entry name" value="lp_hng_hel_AbrB"/>
    <property type="match status" value="1"/>
</dbReference>
<accession>A0A521G0N3</accession>
<organism evidence="3 4">
    <name type="scientific">Candidatus Electronema aureum</name>
    <dbReference type="NCBI Taxonomy" id="2005002"/>
    <lineage>
        <taxon>Bacteria</taxon>
        <taxon>Pseudomonadati</taxon>
        <taxon>Thermodesulfobacteriota</taxon>
        <taxon>Desulfobulbia</taxon>
        <taxon>Desulfobulbales</taxon>
        <taxon>Desulfobulbaceae</taxon>
        <taxon>Candidatus Electronema</taxon>
    </lineage>
</organism>
<dbReference type="Pfam" id="PF04014">
    <property type="entry name" value="MazE_antitoxin"/>
    <property type="match status" value="1"/>
</dbReference>
<dbReference type="Gene3D" id="2.10.260.10">
    <property type="match status" value="1"/>
</dbReference>
<dbReference type="PROSITE" id="PS51740">
    <property type="entry name" value="SPOVT_ABRB"/>
    <property type="match status" value="1"/>
</dbReference>
<evidence type="ECO:0000313" key="4">
    <source>
        <dbReference type="Proteomes" id="UP000316238"/>
    </source>
</evidence>
<proteinExistence type="predicted"/>
<feature type="domain" description="SpoVT-AbrB" evidence="2">
    <location>
        <begin position="4"/>
        <end position="49"/>
    </location>
</feature>
<protein>
    <submittedName>
        <fullName evidence="3">Looped-hinge helix DNA binding domain-containing protein, AbrB family</fullName>
    </submittedName>
</protein>
<dbReference type="InterPro" id="IPR037914">
    <property type="entry name" value="SpoVT-AbrB_sf"/>
</dbReference>
<comment type="caution">
    <text evidence="3">The sequence shown here is derived from an EMBL/GenBank/DDBJ whole genome shotgun (WGS) entry which is preliminary data.</text>
</comment>
<name>A0A521G0N3_9BACT</name>
<dbReference type="AlphaFoldDB" id="A0A521G0N3"/>
<evidence type="ECO:0000313" key="3">
    <source>
        <dbReference type="EMBL" id="TAA74583.1"/>
    </source>
</evidence>
<dbReference type="GO" id="GO:0003677">
    <property type="term" value="F:DNA binding"/>
    <property type="evidence" value="ECO:0007669"/>
    <property type="project" value="UniProtKB-UniRule"/>
</dbReference>
<reference evidence="3" key="1">
    <citation type="submission" date="2017-07" db="EMBL/GenBank/DDBJ databases">
        <title>The cable genome - Insights into the physiology and evolution of filamentous bacteria capable of sulfide oxidation via long distance electron transfer.</title>
        <authorList>
            <person name="Thorup C."/>
            <person name="Bjerg J.T."/>
            <person name="Schreiber L."/>
            <person name="Nielsen L.P."/>
            <person name="Kjeldsen K.U."/>
            <person name="Boesen T."/>
            <person name="Boggild A."/>
            <person name="Meysman F."/>
            <person name="Geelhoed J."/>
            <person name="Schramm A."/>
        </authorList>
    </citation>
    <scope>NUCLEOTIDE SEQUENCE [LARGE SCALE GENOMIC DNA]</scope>
    <source>
        <strain evidence="3">GS</strain>
    </source>
</reference>